<dbReference type="PANTHER" id="PTHR22692">
    <property type="entry name" value="MYOSIN VII, XV"/>
    <property type="match status" value="1"/>
</dbReference>
<dbReference type="PROSITE" id="PS50002">
    <property type="entry name" value="SH3"/>
    <property type="match status" value="1"/>
</dbReference>
<keyword evidence="1 2" id="KW-0728">SH3 domain</keyword>
<sequence length="90" mass="10304">MNSSQDFVRAVSDYITREPTLLSFRKGDVIRVVHKNTYLEKGWLHGVINGHSGIFPKEYVEPVSKAEAIRLSSMQSERVKRYQELNNGHG</sequence>
<dbReference type="InterPro" id="IPR036028">
    <property type="entry name" value="SH3-like_dom_sf"/>
</dbReference>
<organism evidence="4">
    <name type="scientific">Darwinula stevensoni</name>
    <dbReference type="NCBI Taxonomy" id="69355"/>
    <lineage>
        <taxon>Eukaryota</taxon>
        <taxon>Metazoa</taxon>
        <taxon>Ecdysozoa</taxon>
        <taxon>Arthropoda</taxon>
        <taxon>Crustacea</taxon>
        <taxon>Oligostraca</taxon>
        <taxon>Ostracoda</taxon>
        <taxon>Podocopa</taxon>
        <taxon>Podocopida</taxon>
        <taxon>Darwinulocopina</taxon>
        <taxon>Darwinuloidea</taxon>
        <taxon>Darwinulidae</taxon>
        <taxon>Darwinula</taxon>
    </lineage>
</organism>
<feature type="domain" description="SH3" evidence="3">
    <location>
        <begin position="3"/>
        <end position="65"/>
    </location>
</feature>
<dbReference type="SMART" id="SM00326">
    <property type="entry name" value="SH3"/>
    <property type="match status" value="1"/>
</dbReference>
<dbReference type="PANTHER" id="PTHR22692:SF26">
    <property type="entry name" value="SH3 DOMAIN-CONTAINING PROTEIN"/>
    <property type="match status" value="1"/>
</dbReference>
<dbReference type="InterPro" id="IPR051567">
    <property type="entry name" value="Unconventional_Myosin_ATPase"/>
</dbReference>
<dbReference type="EMBL" id="LR900748">
    <property type="protein sequence ID" value="CAD7246761.1"/>
    <property type="molecule type" value="Genomic_DNA"/>
</dbReference>
<name>A0A7R8XBF8_9CRUS</name>
<dbReference type="Proteomes" id="UP000677054">
    <property type="component" value="Unassembled WGS sequence"/>
</dbReference>
<dbReference type="PRINTS" id="PR00452">
    <property type="entry name" value="SH3DOMAIN"/>
</dbReference>
<dbReference type="EMBL" id="CAJPEV010001231">
    <property type="protein sequence ID" value="CAG0891501.1"/>
    <property type="molecule type" value="Genomic_DNA"/>
</dbReference>
<dbReference type="OrthoDB" id="6380996at2759"/>
<evidence type="ECO:0000256" key="1">
    <source>
        <dbReference type="ARBA" id="ARBA00022443"/>
    </source>
</evidence>
<reference evidence="4" key="1">
    <citation type="submission" date="2020-11" db="EMBL/GenBank/DDBJ databases">
        <authorList>
            <person name="Tran Van P."/>
        </authorList>
    </citation>
    <scope>NUCLEOTIDE SEQUENCE</scope>
</reference>
<gene>
    <name evidence="4" type="ORF">DSTB1V02_LOCUS6607</name>
</gene>
<dbReference type="Gene3D" id="2.30.30.40">
    <property type="entry name" value="SH3 Domains"/>
    <property type="match status" value="1"/>
</dbReference>
<evidence type="ECO:0000313" key="4">
    <source>
        <dbReference type="EMBL" id="CAD7246761.1"/>
    </source>
</evidence>
<protein>
    <recommendedName>
        <fullName evidence="3">SH3 domain-containing protein</fullName>
    </recommendedName>
</protein>
<evidence type="ECO:0000256" key="2">
    <source>
        <dbReference type="PROSITE-ProRule" id="PRU00192"/>
    </source>
</evidence>
<proteinExistence type="predicted"/>
<dbReference type="Pfam" id="PF07653">
    <property type="entry name" value="SH3_2"/>
    <property type="match status" value="1"/>
</dbReference>
<accession>A0A7R8XBF8</accession>
<dbReference type="InterPro" id="IPR001452">
    <property type="entry name" value="SH3_domain"/>
</dbReference>
<dbReference type="AlphaFoldDB" id="A0A7R8XBF8"/>
<keyword evidence="5" id="KW-1185">Reference proteome</keyword>
<dbReference type="CDD" id="cd11884">
    <property type="entry name" value="SH3_MYO15"/>
    <property type="match status" value="1"/>
</dbReference>
<evidence type="ECO:0000313" key="5">
    <source>
        <dbReference type="Proteomes" id="UP000677054"/>
    </source>
</evidence>
<dbReference type="SUPFAM" id="SSF50044">
    <property type="entry name" value="SH3-domain"/>
    <property type="match status" value="1"/>
</dbReference>
<evidence type="ECO:0000259" key="3">
    <source>
        <dbReference type="PROSITE" id="PS50002"/>
    </source>
</evidence>